<name>A0A8T2NGV6_9TELE</name>
<dbReference type="EMBL" id="JAFBMS010000056">
    <property type="protein sequence ID" value="KAG9339224.1"/>
    <property type="molecule type" value="Genomic_DNA"/>
</dbReference>
<comment type="caution">
    <text evidence="3">The sequence shown here is derived from an EMBL/GenBank/DDBJ whole genome shotgun (WGS) entry which is preliminary data.</text>
</comment>
<sequence length="208" mass="22857">MSQLCSLCLNQIWLNCMGQLYVSFCVTLCNPLIWARRPPTPPTPPDSCLCWTFELSQLAQRSRNPVHVVRYRGNYLRTSENAPAPLSLPPTLPFLVLLTAEIFPLCASPGLQTPSAAQPGPALTLPPPNPPPKKTKPKAGWLPRAPNRGCYLQQLFPAIFPVTGSLTSQSRKLKSDSDPGLMELARSVAPPKNFGIWRHGVREEVPLG</sequence>
<organism evidence="3 4">
    <name type="scientific">Albula glossodonta</name>
    <name type="common">roundjaw bonefish</name>
    <dbReference type="NCBI Taxonomy" id="121402"/>
    <lineage>
        <taxon>Eukaryota</taxon>
        <taxon>Metazoa</taxon>
        <taxon>Chordata</taxon>
        <taxon>Craniata</taxon>
        <taxon>Vertebrata</taxon>
        <taxon>Euteleostomi</taxon>
        <taxon>Actinopterygii</taxon>
        <taxon>Neopterygii</taxon>
        <taxon>Teleostei</taxon>
        <taxon>Albuliformes</taxon>
        <taxon>Albulidae</taxon>
        <taxon>Albula</taxon>
    </lineage>
</organism>
<evidence type="ECO:0000256" key="2">
    <source>
        <dbReference type="SAM" id="Phobius"/>
    </source>
</evidence>
<accession>A0A8T2NGV6</accession>
<feature type="transmembrane region" description="Helical" evidence="2">
    <location>
        <begin position="12"/>
        <end position="34"/>
    </location>
</feature>
<dbReference type="AlphaFoldDB" id="A0A8T2NGV6"/>
<keyword evidence="2" id="KW-1133">Transmembrane helix</keyword>
<keyword evidence="2" id="KW-0812">Transmembrane</keyword>
<evidence type="ECO:0000313" key="3">
    <source>
        <dbReference type="EMBL" id="KAG9339224.1"/>
    </source>
</evidence>
<proteinExistence type="predicted"/>
<reference evidence="3" key="1">
    <citation type="thesis" date="2021" institute="BYU ScholarsArchive" country="Provo, UT, USA">
        <title>Applications of and Algorithms for Genome Assembly and Genomic Analyses with an Emphasis on Marine Teleosts.</title>
        <authorList>
            <person name="Pickett B.D."/>
        </authorList>
    </citation>
    <scope>NUCLEOTIDE SEQUENCE</scope>
    <source>
        <strain evidence="3">HI-2016</strain>
    </source>
</reference>
<keyword evidence="4" id="KW-1185">Reference proteome</keyword>
<protein>
    <submittedName>
        <fullName evidence="3">Uncharacterized protein</fullName>
    </submittedName>
</protein>
<keyword evidence="2" id="KW-0472">Membrane</keyword>
<evidence type="ECO:0000313" key="4">
    <source>
        <dbReference type="Proteomes" id="UP000824540"/>
    </source>
</evidence>
<dbReference type="Proteomes" id="UP000824540">
    <property type="component" value="Unassembled WGS sequence"/>
</dbReference>
<feature type="region of interest" description="Disordered" evidence="1">
    <location>
        <begin position="115"/>
        <end position="139"/>
    </location>
</feature>
<evidence type="ECO:0000256" key="1">
    <source>
        <dbReference type="SAM" id="MobiDB-lite"/>
    </source>
</evidence>
<gene>
    <name evidence="3" type="ORF">JZ751_023919</name>
</gene>